<proteinExistence type="predicted"/>
<protein>
    <submittedName>
        <fullName evidence="1">Uncharacterized protein</fullName>
    </submittedName>
</protein>
<dbReference type="EMBL" id="CM042884">
    <property type="protein sequence ID" value="KAI4370434.1"/>
    <property type="molecule type" value="Genomic_DNA"/>
</dbReference>
<keyword evidence="2" id="KW-1185">Reference proteome</keyword>
<gene>
    <name evidence="1" type="ORF">MLD38_018788</name>
</gene>
<evidence type="ECO:0000313" key="1">
    <source>
        <dbReference type="EMBL" id="KAI4370434.1"/>
    </source>
</evidence>
<reference evidence="2" key="1">
    <citation type="journal article" date="2023" name="Front. Plant Sci.">
        <title>Chromosomal-level genome assembly of Melastoma candidum provides insights into trichome evolution.</title>
        <authorList>
            <person name="Zhong Y."/>
            <person name="Wu W."/>
            <person name="Sun C."/>
            <person name="Zou P."/>
            <person name="Liu Y."/>
            <person name="Dai S."/>
            <person name="Zhou R."/>
        </authorList>
    </citation>
    <scope>NUCLEOTIDE SEQUENCE [LARGE SCALE GENOMIC DNA]</scope>
</reference>
<name>A0ACB9QUX9_9MYRT</name>
<accession>A0ACB9QUX9</accession>
<comment type="caution">
    <text evidence="1">The sequence shown here is derived from an EMBL/GenBank/DDBJ whole genome shotgun (WGS) entry which is preliminary data.</text>
</comment>
<sequence length="240" mass="26017">MMRALPTPVKNLEFSSITNGIVEDIASLNSKLFHIELIKDIDIKIGDDCISFGDGSQQVYVSGVTCGPGHGISVGSLGKFQGPFPDEVKRHHLHRDPGSFIHASDRQTRLQRGSPLRNVVPPIVHRGGSNALLEVGKQLPTKKNDDTSSRPLRGVVTPILVEAVRLARGMAGSAKIEDWVRASANLKEALLLYWVFGPASGHKTTTLETNPVNAGERSVLEDAACFRPTSLKDLEKPLQS</sequence>
<organism evidence="1 2">
    <name type="scientific">Melastoma candidum</name>
    <dbReference type="NCBI Taxonomy" id="119954"/>
    <lineage>
        <taxon>Eukaryota</taxon>
        <taxon>Viridiplantae</taxon>
        <taxon>Streptophyta</taxon>
        <taxon>Embryophyta</taxon>
        <taxon>Tracheophyta</taxon>
        <taxon>Spermatophyta</taxon>
        <taxon>Magnoliopsida</taxon>
        <taxon>eudicotyledons</taxon>
        <taxon>Gunneridae</taxon>
        <taxon>Pentapetalae</taxon>
        <taxon>rosids</taxon>
        <taxon>malvids</taxon>
        <taxon>Myrtales</taxon>
        <taxon>Melastomataceae</taxon>
        <taxon>Melastomatoideae</taxon>
        <taxon>Melastomateae</taxon>
        <taxon>Melastoma</taxon>
    </lineage>
</organism>
<evidence type="ECO:0000313" key="2">
    <source>
        <dbReference type="Proteomes" id="UP001057402"/>
    </source>
</evidence>
<dbReference type="Proteomes" id="UP001057402">
    <property type="component" value="Chromosome 5"/>
</dbReference>